<evidence type="ECO:0000313" key="3">
    <source>
        <dbReference type="EMBL" id="QWQ35083.1"/>
    </source>
</evidence>
<evidence type="ECO:0000259" key="2">
    <source>
        <dbReference type="Pfam" id="PF00296"/>
    </source>
</evidence>
<keyword evidence="1" id="KW-0560">Oxidoreductase</keyword>
<feature type="domain" description="Luciferase-like" evidence="2">
    <location>
        <begin position="19"/>
        <end position="108"/>
    </location>
</feature>
<dbReference type="KEGG" id="asun:KG104_11185"/>
<dbReference type="RefSeq" id="WP_207347050.1">
    <property type="nucleotide sequence ID" value="NZ_CP076456.1"/>
</dbReference>
<gene>
    <name evidence="3" type="ORF">KG104_11185</name>
</gene>
<dbReference type="AlphaFoldDB" id="A0A975S4E7"/>
<protein>
    <submittedName>
        <fullName evidence="3">LLM class flavin-dependent oxidoreductase</fullName>
    </submittedName>
</protein>
<evidence type="ECO:0000256" key="1">
    <source>
        <dbReference type="ARBA" id="ARBA00023002"/>
    </source>
</evidence>
<dbReference type="InterPro" id="IPR011251">
    <property type="entry name" value="Luciferase-like_dom"/>
</dbReference>
<dbReference type="EMBL" id="CP076456">
    <property type="protein sequence ID" value="QWQ35083.1"/>
    <property type="molecule type" value="Genomic_DNA"/>
</dbReference>
<dbReference type="InterPro" id="IPR036661">
    <property type="entry name" value="Luciferase-like_sf"/>
</dbReference>
<sequence>MSEAIWMPLFDDLADPGIVADLAARAEAASWDGFFVWDHIRWQDAGRRVGDAWVTLAAIARSTDSIRIGPMVVPLPRYRPAALVRQTISLDHLSKGRLIVGAGLGDDRFGGEYSRFGEDALPGR</sequence>
<reference evidence="3" key="1">
    <citation type="submission" date="2021-06" db="EMBL/GenBank/DDBJ databases">
        <title>Novel species in genus Arthrobacter.</title>
        <authorList>
            <person name="Zhang G."/>
        </authorList>
    </citation>
    <scope>NUCLEOTIDE SEQUENCE</scope>
    <source>
        <strain evidence="3">Zg-ZUI122</strain>
    </source>
</reference>
<dbReference type="Proteomes" id="UP000680588">
    <property type="component" value="Chromosome"/>
</dbReference>
<dbReference type="Gene3D" id="3.20.20.30">
    <property type="entry name" value="Luciferase-like domain"/>
    <property type="match status" value="1"/>
</dbReference>
<accession>A0A975S4E7</accession>
<dbReference type="Pfam" id="PF00296">
    <property type="entry name" value="Bac_luciferase"/>
    <property type="match status" value="1"/>
</dbReference>
<dbReference type="InterPro" id="IPR050564">
    <property type="entry name" value="F420-G6PD/mer"/>
</dbReference>
<dbReference type="PANTHER" id="PTHR43244">
    <property type="match status" value="1"/>
</dbReference>
<name>A0A975S4E7_9MICC</name>
<evidence type="ECO:0000313" key="4">
    <source>
        <dbReference type="Proteomes" id="UP000680588"/>
    </source>
</evidence>
<dbReference type="GO" id="GO:0016705">
    <property type="term" value="F:oxidoreductase activity, acting on paired donors, with incorporation or reduction of molecular oxygen"/>
    <property type="evidence" value="ECO:0007669"/>
    <property type="project" value="InterPro"/>
</dbReference>
<organism evidence="3 4">
    <name type="scientific">Arthrobacter sunyaminii</name>
    <dbReference type="NCBI Taxonomy" id="2816859"/>
    <lineage>
        <taxon>Bacteria</taxon>
        <taxon>Bacillati</taxon>
        <taxon>Actinomycetota</taxon>
        <taxon>Actinomycetes</taxon>
        <taxon>Micrococcales</taxon>
        <taxon>Micrococcaceae</taxon>
        <taxon>Arthrobacter</taxon>
    </lineage>
</organism>
<proteinExistence type="predicted"/>
<dbReference type="SUPFAM" id="SSF51679">
    <property type="entry name" value="Bacterial luciferase-like"/>
    <property type="match status" value="1"/>
</dbReference>
<dbReference type="PANTHER" id="PTHR43244:SF1">
    <property type="entry name" value="5,10-METHYLENETETRAHYDROMETHANOPTERIN REDUCTASE"/>
    <property type="match status" value="1"/>
</dbReference>
<keyword evidence="4" id="KW-1185">Reference proteome</keyword>